<dbReference type="GO" id="GO:0005886">
    <property type="term" value="C:plasma membrane"/>
    <property type="evidence" value="ECO:0007669"/>
    <property type="project" value="TreeGrafter"/>
</dbReference>
<evidence type="ECO:0000256" key="5">
    <source>
        <dbReference type="SAM" id="Phobius"/>
    </source>
</evidence>
<sequence>MMSDSDPLTSLSPIENLSELYMMEGYEVLEPALLTQTLEPSCILILILTGKIMMNTFIFGARTTNYSSSFMGYFCLSLAFADFALLISISSIHYFQDFAIWGIRITTYHICLLTQIISHTYGILHYPVFIVCGLDCYLMIVRSVSLPRLCTGFLYAATMLLLWTMAFIYTLNSPAGLFTSDTGVISNQCTFYISYQSFFLSAVIVIGIFLVLAICFFELVEFIKSMKITSYAEKTVILFSYANEWPIRGTKRLMTTLLLSFLGTWLPFVILQMIILLSCAHIPGYMDLNVPWLYFINSLLIGICYGIKYPTLKLTEKTLLLDPFIEWKYCVLPFYTGHTRNIVLKEMPIEIVI</sequence>
<accession>A0A8C5N4X8</accession>
<dbReference type="OrthoDB" id="9947933at2759"/>
<keyword evidence="8" id="KW-1185">Reference proteome</keyword>
<feature type="transmembrane region" description="Helical" evidence="5">
    <location>
        <begin position="290"/>
        <end position="307"/>
    </location>
</feature>
<dbReference type="PANTHER" id="PTHR15573:SF0">
    <property type="entry name" value="G-PROTEIN COUPLED RECEPTOR 160-RELATED"/>
    <property type="match status" value="1"/>
</dbReference>
<dbReference type="PROSITE" id="PS50262">
    <property type="entry name" value="G_PROTEIN_RECEP_F1_2"/>
    <property type="match status" value="1"/>
</dbReference>
<dbReference type="GO" id="GO:0043235">
    <property type="term" value="C:receptor complex"/>
    <property type="evidence" value="ECO:0007669"/>
    <property type="project" value="TreeGrafter"/>
</dbReference>
<name>A0A8C5N4X8_9ANUR</name>
<dbReference type="InterPro" id="IPR017452">
    <property type="entry name" value="GPCR_Rhodpsn_7TM"/>
</dbReference>
<evidence type="ECO:0000313" key="7">
    <source>
        <dbReference type="Ensembl" id="ENSLLEP00000022153.1"/>
    </source>
</evidence>
<feature type="transmembrane region" description="Helical" evidence="5">
    <location>
        <begin position="257"/>
        <end position="278"/>
    </location>
</feature>
<feature type="transmembrane region" description="Helical" evidence="5">
    <location>
        <begin position="192"/>
        <end position="217"/>
    </location>
</feature>
<dbReference type="CDD" id="cd00637">
    <property type="entry name" value="7tm_classA_rhodopsin-like"/>
    <property type="match status" value="1"/>
</dbReference>
<keyword evidence="2 5" id="KW-0812">Transmembrane</keyword>
<dbReference type="Proteomes" id="UP000694569">
    <property type="component" value="Unplaced"/>
</dbReference>
<reference evidence="7" key="1">
    <citation type="submission" date="2025-05" db="UniProtKB">
        <authorList>
            <consortium name="Ensembl"/>
        </authorList>
    </citation>
    <scope>IDENTIFICATION</scope>
</reference>
<evidence type="ECO:0000313" key="8">
    <source>
        <dbReference type="Proteomes" id="UP000694569"/>
    </source>
</evidence>
<organism evidence="7 8">
    <name type="scientific">Leptobrachium leishanense</name>
    <name type="common">Leishan spiny toad</name>
    <dbReference type="NCBI Taxonomy" id="445787"/>
    <lineage>
        <taxon>Eukaryota</taxon>
        <taxon>Metazoa</taxon>
        <taxon>Chordata</taxon>
        <taxon>Craniata</taxon>
        <taxon>Vertebrata</taxon>
        <taxon>Euteleostomi</taxon>
        <taxon>Amphibia</taxon>
        <taxon>Batrachia</taxon>
        <taxon>Anura</taxon>
        <taxon>Pelobatoidea</taxon>
        <taxon>Megophryidae</taxon>
        <taxon>Leptobrachium</taxon>
    </lineage>
</organism>
<dbReference type="GeneTree" id="ENSGT00390000015520"/>
<keyword evidence="4 5" id="KW-0472">Membrane</keyword>
<feature type="transmembrane region" description="Helical" evidence="5">
    <location>
        <begin position="43"/>
        <end position="61"/>
    </location>
</feature>
<dbReference type="Ensembl" id="ENSLLET00000029817.1">
    <property type="protein sequence ID" value="ENSLLEP00000028702.1"/>
    <property type="gene ID" value="ENSLLEG00000018231.1"/>
</dbReference>
<evidence type="ECO:0000256" key="4">
    <source>
        <dbReference type="ARBA" id="ARBA00023136"/>
    </source>
</evidence>
<feature type="transmembrane region" description="Helical" evidence="5">
    <location>
        <begin position="123"/>
        <end position="141"/>
    </location>
</feature>
<evidence type="ECO:0000259" key="6">
    <source>
        <dbReference type="PROSITE" id="PS50262"/>
    </source>
</evidence>
<dbReference type="PANTHER" id="PTHR15573">
    <property type="entry name" value="G-PROTEIN COUPLED RECEPTOR 160-RELATED"/>
    <property type="match status" value="1"/>
</dbReference>
<feature type="domain" description="G-protein coupled receptors family 1 profile" evidence="6">
    <location>
        <begin position="50"/>
        <end position="305"/>
    </location>
</feature>
<dbReference type="Gene3D" id="1.20.1070.10">
    <property type="entry name" value="Rhodopsin 7-helix transmembrane proteins"/>
    <property type="match status" value="1"/>
</dbReference>
<evidence type="ECO:0000256" key="2">
    <source>
        <dbReference type="ARBA" id="ARBA00022692"/>
    </source>
</evidence>
<keyword evidence="3 5" id="KW-1133">Transmembrane helix</keyword>
<comment type="subcellular location">
    <subcellularLocation>
        <location evidence="1">Membrane</location>
    </subcellularLocation>
</comment>
<dbReference type="Ensembl" id="ENSLLET00000023009.1">
    <property type="protein sequence ID" value="ENSLLEP00000022153.1"/>
    <property type="gene ID" value="ENSLLEG00000014068.1"/>
</dbReference>
<feature type="transmembrane region" description="Helical" evidence="5">
    <location>
        <begin position="73"/>
        <end position="95"/>
    </location>
</feature>
<evidence type="ECO:0000256" key="1">
    <source>
        <dbReference type="ARBA" id="ARBA00004370"/>
    </source>
</evidence>
<dbReference type="SUPFAM" id="SSF81321">
    <property type="entry name" value="Family A G protein-coupled receptor-like"/>
    <property type="match status" value="1"/>
</dbReference>
<dbReference type="InterPro" id="IPR042353">
    <property type="entry name" value="GPR160"/>
</dbReference>
<feature type="transmembrane region" description="Helical" evidence="5">
    <location>
        <begin position="153"/>
        <end position="172"/>
    </location>
</feature>
<evidence type="ECO:0000256" key="3">
    <source>
        <dbReference type="ARBA" id="ARBA00022989"/>
    </source>
</evidence>
<proteinExistence type="predicted"/>
<protein>
    <recommendedName>
        <fullName evidence="6">G-protein coupled receptors family 1 profile domain-containing protein</fullName>
    </recommendedName>
</protein>
<dbReference type="AlphaFoldDB" id="A0A8C5N4X8"/>